<feature type="domain" description="Serine hydrolase" evidence="1">
    <location>
        <begin position="289"/>
        <end position="486"/>
    </location>
</feature>
<sequence>MGSLGGEEQAPEARGRRRPRFLCLHGFRTSGDIMRKQVVGKWPAGVTARLDLVFADAPFPAEGKSDVEGIFDPPYYEWFQFDKEFTEYRNFDKCLAYIEELMIKDGPFDGLMGFSQGAILSAALPGLQEQGVALTRVPMIKYLMIIGGAKFQSPTVADKAYANNIACPSLHFIGDNDFLKTHGEKLIESCVDPFVIRHPKGHTVPRLGRCLRPRQLASSAAAAPLASVSRAALPRHLQLPAYAAALSPQRDRRRPRLRSAVAALQQLDGGRGPASLGGGEAEAAGRRRPPRFLCLHGFRTSAEIMRRQVVGRWPPEVTSRLDLVFADGPSPAEGASPVAGVFDPPYYEWFQFAGEISGAEDSIECRNLDRCFSYLEELMIREGPFDGLLGFSQGAAVSSVLAGLQEQGLALTGVAKVKCVIVIAGGKIHAPVAGARAFASKIMCPSLHFIGDEDFAKVHSEELVESFADPLVIRHPCGHTVPKLDEKGLQIMLTYLDKIEREIWEHSSTDTKIIASNSEA</sequence>
<protein>
    <recommendedName>
        <fullName evidence="1">Serine hydrolase domain-containing protein</fullName>
    </recommendedName>
</protein>
<gene>
    <name evidence="2" type="ORF">BAE44_0016461</name>
</gene>
<dbReference type="InterPro" id="IPR029058">
    <property type="entry name" value="AB_hydrolase_fold"/>
</dbReference>
<dbReference type="OrthoDB" id="414698at2759"/>
<reference evidence="2 3" key="1">
    <citation type="submission" date="2016-09" db="EMBL/GenBank/DDBJ databases">
        <title>The draft genome of Dichanthelium oligosanthes: A C3 panicoid grass species.</title>
        <authorList>
            <person name="Studer A.J."/>
            <person name="Schnable J.C."/>
            <person name="Brutnell T.P."/>
        </authorList>
    </citation>
    <scope>NUCLEOTIDE SEQUENCE [LARGE SCALE GENOMIC DNA]</scope>
    <source>
        <strain evidence="3">cv. Kellogg 1175</strain>
        <tissue evidence="2">Leaf</tissue>
    </source>
</reference>
<evidence type="ECO:0000313" key="3">
    <source>
        <dbReference type="Proteomes" id="UP000095767"/>
    </source>
</evidence>
<name>A0A1E5VBI9_9POAL</name>
<dbReference type="SUPFAM" id="SSF53474">
    <property type="entry name" value="alpha/beta-Hydrolases"/>
    <property type="match status" value="2"/>
</dbReference>
<dbReference type="InterPro" id="IPR005645">
    <property type="entry name" value="FSH-like_dom"/>
</dbReference>
<proteinExistence type="predicted"/>
<dbReference type="AlphaFoldDB" id="A0A1E5VBI9"/>
<keyword evidence="3" id="KW-1185">Reference proteome</keyword>
<feature type="domain" description="Serine hydrolase" evidence="1">
    <location>
        <begin position="18"/>
        <end position="207"/>
    </location>
</feature>
<evidence type="ECO:0000259" key="1">
    <source>
        <dbReference type="Pfam" id="PF03959"/>
    </source>
</evidence>
<dbReference type="Gene3D" id="3.40.50.1820">
    <property type="entry name" value="alpha/beta hydrolase"/>
    <property type="match status" value="2"/>
</dbReference>
<dbReference type="EMBL" id="LWDX02045108">
    <property type="protein sequence ID" value="OEL22520.1"/>
    <property type="molecule type" value="Genomic_DNA"/>
</dbReference>
<comment type="caution">
    <text evidence="2">The sequence shown here is derived from an EMBL/GenBank/DDBJ whole genome shotgun (WGS) entry which is preliminary data.</text>
</comment>
<organism evidence="2 3">
    <name type="scientific">Dichanthelium oligosanthes</name>
    <dbReference type="NCBI Taxonomy" id="888268"/>
    <lineage>
        <taxon>Eukaryota</taxon>
        <taxon>Viridiplantae</taxon>
        <taxon>Streptophyta</taxon>
        <taxon>Embryophyta</taxon>
        <taxon>Tracheophyta</taxon>
        <taxon>Spermatophyta</taxon>
        <taxon>Magnoliopsida</taxon>
        <taxon>Liliopsida</taxon>
        <taxon>Poales</taxon>
        <taxon>Poaceae</taxon>
        <taxon>PACMAD clade</taxon>
        <taxon>Panicoideae</taxon>
        <taxon>Panicodae</taxon>
        <taxon>Paniceae</taxon>
        <taxon>Dichantheliinae</taxon>
        <taxon>Dichanthelium</taxon>
    </lineage>
</organism>
<dbReference type="Pfam" id="PF03959">
    <property type="entry name" value="FSH1"/>
    <property type="match status" value="2"/>
</dbReference>
<dbReference type="PANTHER" id="PTHR22778:SF51">
    <property type="entry name" value="DIHYDROFOLATE REDUCTASE"/>
    <property type="match status" value="1"/>
</dbReference>
<dbReference type="FunFam" id="3.40.50.1820:FF:000133">
    <property type="entry name" value="esterase AGAP003155"/>
    <property type="match status" value="1"/>
</dbReference>
<evidence type="ECO:0000313" key="2">
    <source>
        <dbReference type="EMBL" id="OEL22520.1"/>
    </source>
</evidence>
<accession>A0A1E5VBI9</accession>
<dbReference type="STRING" id="888268.A0A1E5VBI9"/>
<dbReference type="PANTHER" id="PTHR22778">
    <property type="entry name" value="OVARIAN CANCER GENE-2 PROTEIN-RELATED"/>
    <property type="match status" value="1"/>
</dbReference>
<dbReference type="Proteomes" id="UP000095767">
    <property type="component" value="Unassembled WGS sequence"/>
</dbReference>